<evidence type="ECO:0000256" key="9">
    <source>
        <dbReference type="SAM" id="Phobius"/>
    </source>
</evidence>
<sequence length="449" mass="52145">MYHKVKAYIEKYHMLDEKDKVIVGVSGGADSICLLFMLIQLKKEMGLSVEAVHVHHGLREKTADADAVYVKKVCKELGIGLRLYYEDVKSFALYNKMSEEEAGRYVRRRIFKEVLQEAGGTKIALAHHQNDNAETLLWNLCRGCSLKGMGGIAPVDGVFIRPLLCLKREEIESYLVNRGISYCTDETNLEDGHTRNRIRNHVIPYLEEQVNERAVSHMSETMEQMRQLWKYVESETTRYAARCIKVSKDQTRRVLLKAEFILVPEALRSYVLHECICQAAGGRKDIESVHTKMLSELLDNQVGRQARLPYGIVAVRRYEGIELRREGDGRPKDQNPEGLMKMRTLPRTSGKVIFPENPYTKWFDYDIIKNTVKIRHREPGDYITIDKNGKTQKLKQYFINEKIPQEERDRIWLIADGKHIMWIVGYRQNQQYQITENTRRILEIEFCGG</sequence>
<dbReference type="AlphaFoldDB" id="A0A844F419"/>
<evidence type="ECO:0000256" key="8">
    <source>
        <dbReference type="HAMAP-Rule" id="MF_01161"/>
    </source>
</evidence>
<keyword evidence="9" id="KW-0812">Transmembrane</keyword>
<proteinExistence type="inferred from homology"/>
<feature type="transmembrane region" description="Helical" evidence="9">
    <location>
        <begin position="21"/>
        <end position="39"/>
    </location>
</feature>
<dbReference type="InterPro" id="IPR012796">
    <property type="entry name" value="Lysidine-tRNA-synth_C"/>
</dbReference>
<keyword evidence="4 8" id="KW-0819">tRNA processing</keyword>
<dbReference type="CDD" id="cd01992">
    <property type="entry name" value="TilS_N"/>
    <property type="match status" value="1"/>
</dbReference>
<dbReference type="EMBL" id="VUMB01000022">
    <property type="protein sequence ID" value="MSS40942.1"/>
    <property type="molecule type" value="Genomic_DNA"/>
</dbReference>
<evidence type="ECO:0000313" key="12">
    <source>
        <dbReference type="Proteomes" id="UP000462363"/>
    </source>
</evidence>
<comment type="subcellular location">
    <subcellularLocation>
        <location evidence="1 8">Cytoplasm</location>
    </subcellularLocation>
</comment>
<dbReference type="NCBIfam" id="TIGR02432">
    <property type="entry name" value="lysidine_TilS_N"/>
    <property type="match status" value="1"/>
</dbReference>
<keyword evidence="5 8" id="KW-0547">Nucleotide-binding</keyword>
<dbReference type="GO" id="GO:0005737">
    <property type="term" value="C:cytoplasm"/>
    <property type="evidence" value="ECO:0007669"/>
    <property type="project" value="UniProtKB-SubCell"/>
</dbReference>
<gene>
    <name evidence="8 11" type="primary">tilS</name>
    <name evidence="11" type="ORF">FYJ37_11420</name>
</gene>
<dbReference type="GO" id="GO:0032267">
    <property type="term" value="F:tRNA(Ile)-lysidine synthase activity"/>
    <property type="evidence" value="ECO:0007669"/>
    <property type="project" value="UniProtKB-EC"/>
</dbReference>
<dbReference type="HAMAP" id="MF_01161">
    <property type="entry name" value="tRNA_Ile_lys_synt"/>
    <property type="match status" value="1"/>
</dbReference>
<dbReference type="GO" id="GO:0005524">
    <property type="term" value="F:ATP binding"/>
    <property type="evidence" value="ECO:0007669"/>
    <property type="project" value="UniProtKB-UniRule"/>
</dbReference>
<evidence type="ECO:0000256" key="3">
    <source>
        <dbReference type="ARBA" id="ARBA00022598"/>
    </source>
</evidence>
<evidence type="ECO:0000256" key="4">
    <source>
        <dbReference type="ARBA" id="ARBA00022694"/>
    </source>
</evidence>
<dbReference type="Gene3D" id="3.40.50.620">
    <property type="entry name" value="HUPs"/>
    <property type="match status" value="1"/>
</dbReference>
<feature type="binding site" evidence="8">
    <location>
        <begin position="26"/>
        <end position="31"/>
    </location>
    <ligand>
        <name>ATP</name>
        <dbReference type="ChEBI" id="CHEBI:30616"/>
    </ligand>
</feature>
<keyword evidence="3 8" id="KW-0436">Ligase</keyword>
<evidence type="ECO:0000256" key="2">
    <source>
        <dbReference type="ARBA" id="ARBA00022490"/>
    </source>
</evidence>
<dbReference type="InterPro" id="IPR014729">
    <property type="entry name" value="Rossmann-like_a/b/a_fold"/>
</dbReference>
<keyword evidence="2 8" id="KW-0963">Cytoplasm</keyword>
<dbReference type="PANTHER" id="PTHR43033:SF1">
    <property type="entry name" value="TRNA(ILE)-LYSIDINE SYNTHASE-RELATED"/>
    <property type="match status" value="1"/>
</dbReference>
<comment type="similarity">
    <text evidence="8">Belongs to the tRNA(Ile)-lysidine synthase family.</text>
</comment>
<dbReference type="EC" id="6.3.4.19" evidence="8"/>
<dbReference type="InterPro" id="IPR012094">
    <property type="entry name" value="tRNA_Ile_lys_synt"/>
</dbReference>
<keyword evidence="6 8" id="KW-0067">ATP-binding</keyword>
<dbReference type="PANTHER" id="PTHR43033">
    <property type="entry name" value="TRNA(ILE)-LYSIDINE SYNTHASE-RELATED"/>
    <property type="match status" value="1"/>
</dbReference>
<comment type="function">
    <text evidence="8">Ligates lysine onto the cytidine present at position 34 of the AUA codon-specific tRNA(Ile) that contains the anticodon CAU, in an ATP-dependent manner. Cytidine is converted to lysidine, thus changing the amino acid specificity of the tRNA from methionine to isoleucine.</text>
</comment>
<name>A0A844F419_CLOSV</name>
<dbReference type="SUPFAM" id="SSF52402">
    <property type="entry name" value="Adenine nucleotide alpha hydrolases-like"/>
    <property type="match status" value="1"/>
</dbReference>
<comment type="domain">
    <text evidence="8">The N-terminal region contains the highly conserved SGGXDS motif, predicted to be a P-loop motif involved in ATP binding.</text>
</comment>
<dbReference type="Pfam" id="PF11734">
    <property type="entry name" value="TilS_C"/>
    <property type="match status" value="1"/>
</dbReference>
<comment type="catalytic activity">
    <reaction evidence="7 8">
        <text>cytidine(34) in tRNA(Ile2) + L-lysine + ATP = lysidine(34) in tRNA(Ile2) + AMP + diphosphate + H(+)</text>
        <dbReference type="Rhea" id="RHEA:43744"/>
        <dbReference type="Rhea" id="RHEA-COMP:10625"/>
        <dbReference type="Rhea" id="RHEA-COMP:10670"/>
        <dbReference type="ChEBI" id="CHEBI:15378"/>
        <dbReference type="ChEBI" id="CHEBI:30616"/>
        <dbReference type="ChEBI" id="CHEBI:32551"/>
        <dbReference type="ChEBI" id="CHEBI:33019"/>
        <dbReference type="ChEBI" id="CHEBI:82748"/>
        <dbReference type="ChEBI" id="CHEBI:83665"/>
        <dbReference type="ChEBI" id="CHEBI:456215"/>
        <dbReference type="EC" id="6.3.4.19"/>
    </reaction>
</comment>
<dbReference type="Gene3D" id="3.50.40.10">
    <property type="entry name" value="Phenylalanyl-trna Synthetase, Chain B, domain 3"/>
    <property type="match status" value="1"/>
</dbReference>
<dbReference type="SUPFAM" id="SSF56037">
    <property type="entry name" value="PheT/TilS domain"/>
    <property type="match status" value="1"/>
</dbReference>
<keyword evidence="9" id="KW-0472">Membrane</keyword>
<evidence type="ECO:0000256" key="5">
    <source>
        <dbReference type="ARBA" id="ARBA00022741"/>
    </source>
</evidence>
<evidence type="ECO:0000259" key="10">
    <source>
        <dbReference type="SMART" id="SM00977"/>
    </source>
</evidence>
<accession>A0A844F419</accession>
<evidence type="ECO:0000313" key="11">
    <source>
        <dbReference type="EMBL" id="MSS40942.1"/>
    </source>
</evidence>
<feature type="domain" description="Lysidine-tRNA(Ile) synthetase C-terminal" evidence="10">
    <location>
        <begin position="372"/>
        <end position="444"/>
    </location>
</feature>
<dbReference type="InterPro" id="IPR020825">
    <property type="entry name" value="Phe-tRNA_synthase-like_B3/B4"/>
</dbReference>
<protein>
    <recommendedName>
        <fullName evidence="8">tRNA(Ile)-lysidine synthase</fullName>
        <ecNumber evidence="8">6.3.4.19</ecNumber>
    </recommendedName>
    <alternativeName>
        <fullName evidence="8">tRNA(Ile)-2-lysyl-cytidine synthase</fullName>
    </alternativeName>
    <alternativeName>
        <fullName evidence="8">tRNA(Ile)-lysidine synthetase</fullName>
    </alternativeName>
</protein>
<reference evidence="11 12" key="1">
    <citation type="submission" date="2019-08" db="EMBL/GenBank/DDBJ databases">
        <title>In-depth cultivation of the pig gut microbiome towards novel bacterial diversity and tailored functional studies.</title>
        <authorList>
            <person name="Wylensek D."/>
            <person name="Hitch T.C.A."/>
            <person name="Clavel T."/>
        </authorList>
    </citation>
    <scope>NUCLEOTIDE SEQUENCE [LARGE SCALE GENOMIC DNA]</scope>
    <source>
        <strain evidence="11 12">BL-389-WT-3D</strain>
    </source>
</reference>
<dbReference type="RefSeq" id="WP_154321934.1">
    <property type="nucleotide sequence ID" value="NZ_CAMDTP010000020.1"/>
</dbReference>
<evidence type="ECO:0000256" key="1">
    <source>
        <dbReference type="ARBA" id="ARBA00004496"/>
    </source>
</evidence>
<dbReference type="InterPro" id="IPR012795">
    <property type="entry name" value="tRNA_Ile_lys_synt_N"/>
</dbReference>
<dbReference type="Pfam" id="PF01171">
    <property type="entry name" value="ATP_bind_3"/>
    <property type="match status" value="1"/>
</dbReference>
<evidence type="ECO:0000256" key="7">
    <source>
        <dbReference type="ARBA" id="ARBA00048539"/>
    </source>
</evidence>
<dbReference type="GO" id="GO:0006400">
    <property type="term" value="P:tRNA modification"/>
    <property type="evidence" value="ECO:0007669"/>
    <property type="project" value="UniProtKB-UniRule"/>
</dbReference>
<keyword evidence="9" id="KW-1133">Transmembrane helix</keyword>
<comment type="caution">
    <text evidence="11">The sequence shown here is derived from an EMBL/GenBank/DDBJ whole genome shotgun (WGS) entry which is preliminary data.</text>
</comment>
<dbReference type="NCBIfam" id="TIGR02433">
    <property type="entry name" value="lysidine_TilS_C"/>
    <property type="match status" value="1"/>
</dbReference>
<dbReference type="Proteomes" id="UP000462363">
    <property type="component" value="Unassembled WGS sequence"/>
</dbReference>
<organism evidence="11 12">
    <name type="scientific">Clostridium scindens (strain JCM 10418 / VPI 12708)</name>
    <dbReference type="NCBI Taxonomy" id="29347"/>
    <lineage>
        <taxon>Bacteria</taxon>
        <taxon>Bacillati</taxon>
        <taxon>Bacillota</taxon>
        <taxon>Clostridia</taxon>
        <taxon>Lachnospirales</taxon>
        <taxon>Lachnospiraceae</taxon>
    </lineage>
</organism>
<dbReference type="SMART" id="SM00977">
    <property type="entry name" value="TilS_C"/>
    <property type="match status" value="1"/>
</dbReference>
<dbReference type="InterPro" id="IPR011063">
    <property type="entry name" value="TilS/TtcA_N"/>
</dbReference>
<evidence type="ECO:0000256" key="6">
    <source>
        <dbReference type="ARBA" id="ARBA00022840"/>
    </source>
</evidence>